<protein>
    <submittedName>
        <fullName evidence="7">NAD(P)/FAD-dependent oxidoreductase</fullName>
        <ecNumber evidence="7">1.6.5.-</ecNumber>
    </submittedName>
</protein>
<evidence type="ECO:0000313" key="7">
    <source>
        <dbReference type="EMBL" id="MFD2800213.1"/>
    </source>
</evidence>
<gene>
    <name evidence="7" type="ORF">ACFS2C_12495</name>
</gene>
<dbReference type="EMBL" id="JBHUOF010000013">
    <property type="protein sequence ID" value="MFD2800213.1"/>
    <property type="molecule type" value="Genomic_DNA"/>
</dbReference>
<feature type="domain" description="FAD/NAD(P)-binding" evidence="6">
    <location>
        <begin position="4"/>
        <end position="270"/>
    </location>
</feature>
<organism evidence="7 8">
    <name type="scientific">Prauserella oleivorans</name>
    <dbReference type="NCBI Taxonomy" id="1478153"/>
    <lineage>
        <taxon>Bacteria</taxon>
        <taxon>Bacillati</taxon>
        <taxon>Actinomycetota</taxon>
        <taxon>Actinomycetes</taxon>
        <taxon>Pseudonocardiales</taxon>
        <taxon>Pseudonocardiaceae</taxon>
        <taxon>Prauserella</taxon>
    </lineage>
</organism>
<proteinExistence type="inferred from homology"/>
<dbReference type="PANTHER" id="PTHR42913:SF3">
    <property type="entry name" value="64 KDA MITOCHONDRIAL NADH DEHYDROGENASE (EUROFUNG)"/>
    <property type="match status" value="1"/>
</dbReference>
<evidence type="ECO:0000259" key="6">
    <source>
        <dbReference type="Pfam" id="PF07992"/>
    </source>
</evidence>
<dbReference type="InterPro" id="IPR051169">
    <property type="entry name" value="NADH-Q_oxidoreductase"/>
</dbReference>
<evidence type="ECO:0000313" key="8">
    <source>
        <dbReference type="Proteomes" id="UP001597478"/>
    </source>
</evidence>
<dbReference type="RefSeq" id="WP_377385237.1">
    <property type="nucleotide sequence ID" value="NZ_JBHSAN010000004.1"/>
</dbReference>
<dbReference type="Gene3D" id="3.50.50.100">
    <property type="match status" value="1"/>
</dbReference>
<comment type="similarity">
    <text evidence="2">Belongs to the NADH dehydrogenase family.</text>
</comment>
<evidence type="ECO:0000256" key="1">
    <source>
        <dbReference type="ARBA" id="ARBA00001974"/>
    </source>
</evidence>
<dbReference type="InterPro" id="IPR036188">
    <property type="entry name" value="FAD/NAD-bd_sf"/>
</dbReference>
<keyword evidence="8" id="KW-1185">Reference proteome</keyword>
<comment type="caution">
    <text evidence="7">The sequence shown here is derived from an EMBL/GenBank/DDBJ whole genome shotgun (WGS) entry which is preliminary data.</text>
</comment>
<name>A0ABW5WCB7_9PSEU</name>
<evidence type="ECO:0000256" key="2">
    <source>
        <dbReference type="ARBA" id="ARBA00005272"/>
    </source>
</evidence>
<accession>A0ABW5WCB7</accession>
<dbReference type="GO" id="GO:0016491">
    <property type="term" value="F:oxidoreductase activity"/>
    <property type="evidence" value="ECO:0007669"/>
    <property type="project" value="UniProtKB-KW"/>
</dbReference>
<keyword evidence="3" id="KW-0285">Flavoprotein</keyword>
<dbReference type="Proteomes" id="UP001597478">
    <property type="component" value="Unassembled WGS sequence"/>
</dbReference>
<evidence type="ECO:0000256" key="5">
    <source>
        <dbReference type="ARBA" id="ARBA00023002"/>
    </source>
</evidence>
<dbReference type="PRINTS" id="PR00469">
    <property type="entry name" value="PNDRDTASEII"/>
</dbReference>
<comment type="cofactor">
    <cofactor evidence="1">
        <name>FAD</name>
        <dbReference type="ChEBI" id="CHEBI:57692"/>
    </cofactor>
</comment>
<evidence type="ECO:0000256" key="3">
    <source>
        <dbReference type="ARBA" id="ARBA00022630"/>
    </source>
</evidence>
<keyword evidence="4" id="KW-0274">FAD</keyword>
<sequence length="374" mass="39509">MTHRIVVLGGGYAGMAVANRVARRVEGADVVVVNERERFVERVRLHQVAAGQEAAEYPLANRLRNGARLVVGRARGLDLDGHEIDLGHERLRYDTLVYALGSRAAQAPDEALTLATWEAAQDAAKRVADLAAERGVLAVVGGGLTGIEAATEFAESHPGLRVRMVSEADPGAWLSPRGQAHVRRVFDRLGIEVVAGAPVSDVRDGAVVLAGGRTVGAGLVVACTGFTVPGLARDAGLTVDGGGRVRVDATLRSVSHPDVYAVGDAAVVTMPSGQELRMACATGLPMATVAGNAIAARLTGREPGRLRFRFFNQCVSLGRRDGLIQFVAADDSPHRMVLTGRAAARYKEAVVRGALWFTANAGPYRPVRRRPVAA</sequence>
<dbReference type="PRINTS" id="PR00368">
    <property type="entry name" value="FADPNR"/>
</dbReference>
<dbReference type="SUPFAM" id="SSF51905">
    <property type="entry name" value="FAD/NAD(P)-binding domain"/>
    <property type="match status" value="1"/>
</dbReference>
<evidence type="ECO:0000256" key="4">
    <source>
        <dbReference type="ARBA" id="ARBA00022827"/>
    </source>
</evidence>
<dbReference type="InterPro" id="IPR023753">
    <property type="entry name" value="FAD/NAD-binding_dom"/>
</dbReference>
<dbReference type="Pfam" id="PF07992">
    <property type="entry name" value="Pyr_redox_2"/>
    <property type="match status" value="1"/>
</dbReference>
<keyword evidence="5 7" id="KW-0560">Oxidoreductase</keyword>
<dbReference type="EC" id="1.6.5.-" evidence="7"/>
<dbReference type="PANTHER" id="PTHR42913">
    <property type="entry name" value="APOPTOSIS-INDUCING FACTOR 1"/>
    <property type="match status" value="1"/>
</dbReference>
<reference evidence="8" key="1">
    <citation type="journal article" date="2019" name="Int. J. Syst. Evol. Microbiol.">
        <title>The Global Catalogue of Microorganisms (GCM) 10K type strain sequencing project: providing services to taxonomists for standard genome sequencing and annotation.</title>
        <authorList>
            <consortium name="The Broad Institute Genomics Platform"/>
            <consortium name="The Broad Institute Genome Sequencing Center for Infectious Disease"/>
            <person name="Wu L."/>
            <person name="Ma J."/>
        </authorList>
    </citation>
    <scope>NUCLEOTIDE SEQUENCE [LARGE SCALE GENOMIC DNA]</scope>
    <source>
        <strain evidence="8">IBRC-M 10906</strain>
    </source>
</reference>